<accession>A0ABP3KMF4</accession>
<proteinExistence type="predicted"/>
<gene>
    <name evidence="1" type="ORF">GCM10010361_52650</name>
</gene>
<keyword evidence="2" id="KW-1185">Reference proteome</keyword>
<protein>
    <recommendedName>
        <fullName evidence="3">Lipoprotein</fullName>
    </recommendedName>
</protein>
<dbReference type="RefSeq" id="WP_346097706.1">
    <property type="nucleotide sequence ID" value="NZ_BAAABY010000037.1"/>
</dbReference>
<comment type="caution">
    <text evidence="1">The sequence shown here is derived from an EMBL/GenBank/DDBJ whole genome shotgun (WGS) entry which is preliminary data.</text>
</comment>
<sequence>MQRTASAGAAVLLAVALLTGCQPTEGQDRAVGCAKFALAVSDAIGDLQHAVLESALDQRADAAVDALDKAVAELTERSAGAEVQEAASAVREASGQVRVALAQGREPDLAPLQNAGVRLIKACPRGRA</sequence>
<evidence type="ECO:0000313" key="2">
    <source>
        <dbReference type="Proteomes" id="UP001500909"/>
    </source>
</evidence>
<dbReference type="PROSITE" id="PS51257">
    <property type="entry name" value="PROKAR_LIPOPROTEIN"/>
    <property type="match status" value="1"/>
</dbReference>
<evidence type="ECO:0000313" key="1">
    <source>
        <dbReference type="EMBL" id="GAA0481354.1"/>
    </source>
</evidence>
<evidence type="ECO:0008006" key="3">
    <source>
        <dbReference type="Google" id="ProtNLM"/>
    </source>
</evidence>
<dbReference type="EMBL" id="BAAABY010000037">
    <property type="protein sequence ID" value="GAA0481354.1"/>
    <property type="molecule type" value="Genomic_DNA"/>
</dbReference>
<dbReference type="Proteomes" id="UP001500909">
    <property type="component" value="Unassembled WGS sequence"/>
</dbReference>
<organism evidence="1 2">
    <name type="scientific">Streptomyces olivaceiscleroticus</name>
    <dbReference type="NCBI Taxonomy" id="68245"/>
    <lineage>
        <taxon>Bacteria</taxon>
        <taxon>Bacillati</taxon>
        <taxon>Actinomycetota</taxon>
        <taxon>Actinomycetes</taxon>
        <taxon>Kitasatosporales</taxon>
        <taxon>Streptomycetaceae</taxon>
        <taxon>Streptomyces</taxon>
    </lineage>
</organism>
<reference evidence="2" key="1">
    <citation type="journal article" date="2019" name="Int. J. Syst. Evol. Microbiol.">
        <title>The Global Catalogue of Microorganisms (GCM) 10K type strain sequencing project: providing services to taxonomists for standard genome sequencing and annotation.</title>
        <authorList>
            <consortium name="The Broad Institute Genomics Platform"/>
            <consortium name="The Broad Institute Genome Sequencing Center for Infectious Disease"/>
            <person name="Wu L."/>
            <person name="Ma J."/>
        </authorList>
    </citation>
    <scope>NUCLEOTIDE SEQUENCE [LARGE SCALE GENOMIC DNA]</scope>
    <source>
        <strain evidence="2">JCM 4805</strain>
    </source>
</reference>
<name>A0ABP3KMF4_9ACTN</name>